<feature type="transmembrane region" description="Helical" evidence="6">
    <location>
        <begin position="106"/>
        <end position="134"/>
    </location>
</feature>
<dbReference type="Proteomes" id="UP001216907">
    <property type="component" value="Unassembled WGS sequence"/>
</dbReference>
<evidence type="ECO:0000313" key="9">
    <source>
        <dbReference type="Proteomes" id="UP001216907"/>
    </source>
</evidence>
<dbReference type="EMBL" id="JARRAG010000002">
    <property type="protein sequence ID" value="MDG3004525.1"/>
    <property type="molecule type" value="Genomic_DNA"/>
</dbReference>
<dbReference type="Pfam" id="PF13520">
    <property type="entry name" value="AA_permease_2"/>
    <property type="match status" value="1"/>
</dbReference>
<feature type="transmembrane region" description="Helical" evidence="6">
    <location>
        <begin position="183"/>
        <end position="207"/>
    </location>
</feature>
<evidence type="ECO:0000256" key="6">
    <source>
        <dbReference type="SAM" id="Phobius"/>
    </source>
</evidence>
<comment type="caution">
    <text evidence="8">The sequence shown here is derived from an EMBL/GenBank/DDBJ whole genome shotgun (WGS) entry which is preliminary data.</text>
</comment>
<evidence type="ECO:0000313" key="8">
    <source>
        <dbReference type="EMBL" id="MDG3004525.1"/>
    </source>
</evidence>
<feature type="domain" description="UspA" evidence="7">
    <location>
        <begin position="737"/>
        <end position="859"/>
    </location>
</feature>
<evidence type="ECO:0000256" key="4">
    <source>
        <dbReference type="ARBA" id="ARBA00022989"/>
    </source>
</evidence>
<keyword evidence="2" id="KW-1003">Cell membrane</keyword>
<protein>
    <submittedName>
        <fullName evidence="8">Amino acid permease</fullName>
    </submittedName>
</protein>
<keyword evidence="9" id="KW-1185">Reference proteome</keyword>
<dbReference type="Gene3D" id="1.20.1740.10">
    <property type="entry name" value="Amino acid/polyamine transporter I"/>
    <property type="match status" value="1"/>
</dbReference>
<sequence>MPVGDDSAQPASKPRPSASQVLVVTSVMFTFISYWRTAAIVLCDLASTAYYIGGIVESQIGRAAPWFILGVMLFSYAVRNVYIESCAMFVRGGVYRIVKEAMGRQAAGLAVSALLFDFILTGPISGVTAGQYIIGLVNDLLNLGPASPIIANQDLLSSLIAIAVTVYFWRVNIKGIHESSDQALKIMGATTVMAVVLIVWCLATMAVDGSKRHLPPVTPDFSRKVDAQGKPVLDPFERQVDPLGFLGHTAVAEALRPEAITGHWWSLVGVFGLVVAFGHSVLAMSGEETLAQVYREVESPKLKNFKKAAFIVFVYSLLLTSLISFFAVMIIPDDVRMSQYSGNLIGGLAMHVIGPQWARLGLNALVVVVGFLILSGAVNTAIIGSNGILNRVSEDGVLPDWFLKPHPRYGTTSRLINLVGVLQIVTILLSRGHVLTLGEAYAFGVIWSFVFMSLSMLILRFRRPGEREYEVPFNIRIGRVDVPVGMTLIFLVLAMASMANLLTKEVATISGVVFTAAFFAVFQVSDHLRRRREGSGGHEHLEQFNQQEADKVSVASLGLTRPYRKLVAIRSPHNLGMLQKCLDETDPETTDVVVMTANVLPKGSADFEATITDYDRQLLTAVVNLAESAGKSVKPLIVPTNEPLYALAQTARTIGAQELIMGMSNKFNPEDQLDQVALYWLNICGPRPDPLSIRVLGPDRDVRLDIAGGSQIPKPGAAAAGAAQLLADLRRGWHGVERLLLAYDGSPLSSDFLDTVMSFLDPAVEVTLLHVAEAETGVEAEVEGRRIVERGAERARELGRRVAFKLAHGEAGPEIVHEAVEGKADAIFMSLRGVYRRGDTSAFASNTRYVLENAPCRVILGFAPKSIPAPAPAAAVGGA</sequence>
<dbReference type="SUPFAM" id="SSF52402">
    <property type="entry name" value="Adenine nucleotide alpha hydrolases-like"/>
    <property type="match status" value="1"/>
</dbReference>
<evidence type="ECO:0000259" key="7">
    <source>
        <dbReference type="Pfam" id="PF00582"/>
    </source>
</evidence>
<evidence type="ECO:0000256" key="3">
    <source>
        <dbReference type="ARBA" id="ARBA00022692"/>
    </source>
</evidence>
<dbReference type="Gene3D" id="3.40.50.620">
    <property type="entry name" value="HUPs"/>
    <property type="match status" value="1"/>
</dbReference>
<feature type="transmembrane region" description="Helical" evidence="6">
    <location>
        <begin position="154"/>
        <end position="171"/>
    </location>
</feature>
<name>A0ABT6FAW5_9BACT</name>
<gene>
    <name evidence="8" type="ORF">PZE19_12130</name>
</gene>
<feature type="transmembrane region" description="Helical" evidence="6">
    <location>
        <begin position="64"/>
        <end position="82"/>
    </location>
</feature>
<feature type="transmembrane region" description="Helical" evidence="6">
    <location>
        <begin position="415"/>
        <end position="434"/>
    </location>
</feature>
<feature type="transmembrane region" description="Helical" evidence="6">
    <location>
        <begin position="360"/>
        <end position="383"/>
    </location>
</feature>
<evidence type="ECO:0000256" key="5">
    <source>
        <dbReference type="ARBA" id="ARBA00023136"/>
    </source>
</evidence>
<feature type="transmembrane region" description="Helical" evidence="6">
    <location>
        <begin position="506"/>
        <end position="524"/>
    </location>
</feature>
<accession>A0ABT6FAW5</accession>
<keyword evidence="5 6" id="KW-0472">Membrane</keyword>
<feature type="transmembrane region" description="Helical" evidence="6">
    <location>
        <begin position="308"/>
        <end position="331"/>
    </location>
</feature>
<proteinExistence type="predicted"/>
<feature type="transmembrane region" description="Helical" evidence="6">
    <location>
        <begin position="264"/>
        <end position="287"/>
    </location>
</feature>
<reference evidence="8 9" key="1">
    <citation type="submission" date="2023-03" db="EMBL/GenBank/DDBJ databases">
        <title>Paludisphaera mucosa sp. nov. a novel planctomycete from northern fen.</title>
        <authorList>
            <person name="Ivanova A."/>
        </authorList>
    </citation>
    <scope>NUCLEOTIDE SEQUENCE [LARGE SCALE GENOMIC DNA]</scope>
    <source>
        <strain evidence="8 9">Pla2</strain>
    </source>
</reference>
<evidence type="ECO:0000256" key="1">
    <source>
        <dbReference type="ARBA" id="ARBA00004651"/>
    </source>
</evidence>
<feature type="transmembrane region" description="Helical" evidence="6">
    <location>
        <begin position="440"/>
        <end position="459"/>
    </location>
</feature>
<dbReference type="InterPro" id="IPR006016">
    <property type="entry name" value="UspA"/>
</dbReference>
<dbReference type="InterPro" id="IPR014729">
    <property type="entry name" value="Rossmann-like_a/b/a_fold"/>
</dbReference>
<evidence type="ECO:0000256" key="2">
    <source>
        <dbReference type="ARBA" id="ARBA00022475"/>
    </source>
</evidence>
<feature type="transmembrane region" description="Helical" evidence="6">
    <location>
        <begin position="21"/>
        <end position="52"/>
    </location>
</feature>
<comment type="subcellular location">
    <subcellularLocation>
        <location evidence="1">Cell membrane</location>
        <topology evidence="1">Multi-pass membrane protein</topology>
    </subcellularLocation>
</comment>
<feature type="transmembrane region" description="Helical" evidence="6">
    <location>
        <begin position="480"/>
        <end position="500"/>
    </location>
</feature>
<dbReference type="CDD" id="cd00293">
    <property type="entry name" value="USP-like"/>
    <property type="match status" value="1"/>
</dbReference>
<dbReference type="Pfam" id="PF00582">
    <property type="entry name" value="Usp"/>
    <property type="match status" value="1"/>
</dbReference>
<dbReference type="InterPro" id="IPR050367">
    <property type="entry name" value="APC_superfamily"/>
</dbReference>
<dbReference type="PANTHER" id="PTHR42770">
    <property type="entry name" value="AMINO ACID TRANSPORTER-RELATED"/>
    <property type="match status" value="1"/>
</dbReference>
<dbReference type="PANTHER" id="PTHR42770:SF7">
    <property type="entry name" value="MEMBRANE PROTEIN"/>
    <property type="match status" value="1"/>
</dbReference>
<dbReference type="RefSeq" id="WP_277860880.1">
    <property type="nucleotide sequence ID" value="NZ_JARRAG010000002.1"/>
</dbReference>
<organism evidence="8 9">
    <name type="scientific">Paludisphaera mucosa</name>
    <dbReference type="NCBI Taxonomy" id="3030827"/>
    <lineage>
        <taxon>Bacteria</taxon>
        <taxon>Pseudomonadati</taxon>
        <taxon>Planctomycetota</taxon>
        <taxon>Planctomycetia</taxon>
        <taxon>Isosphaerales</taxon>
        <taxon>Isosphaeraceae</taxon>
        <taxon>Paludisphaera</taxon>
    </lineage>
</organism>
<keyword evidence="4 6" id="KW-1133">Transmembrane helix</keyword>
<dbReference type="InterPro" id="IPR002293">
    <property type="entry name" value="AA/rel_permease1"/>
</dbReference>
<keyword evidence="3 6" id="KW-0812">Transmembrane</keyword>